<accession>A0A8S1K6M9</accession>
<dbReference type="Proteomes" id="UP000692954">
    <property type="component" value="Unassembled WGS sequence"/>
</dbReference>
<feature type="domain" description="Purple acid phosphatase C-terminal" evidence="4">
    <location>
        <begin position="338"/>
        <end position="397"/>
    </location>
</feature>
<dbReference type="AlphaFoldDB" id="A0A8S1K6M9"/>
<evidence type="ECO:0000259" key="4">
    <source>
        <dbReference type="Pfam" id="PF14008"/>
    </source>
</evidence>
<feature type="domain" description="Calcineurin-like phosphoesterase" evidence="3">
    <location>
        <begin position="161"/>
        <end position="321"/>
    </location>
</feature>
<comment type="caution">
    <text evidence="5">The sequence shown here is derived from an EMBL/GenBank/DDBJ whole genome shotgun (WGS) entry which is preliminary data.</text>
</comment>
<evidence type="ECO:0000256" key="1">
    <source>
        <dbReference type="SAM" id="Phobius"/>
    </source>
</evidence>
<keyword evidence="6" id="KW-1185">Reference proteome</keyword>
<dbReference type="Pfam" id="PF14008">
    <property type="entry name" value="Metallophos_C"/>
    <property type="match status" value="1"/>
</dbReference>
<feature type="transmembrane region" description="Helical" evidence="1">
    <location>
        <begin position="411"/>
        <end position="434"/>
    </location>
</feature>
<keyword evidence="1" id="KW-0472">Membrane</keyword>
<dbReference type="PANTHER" id="PTHR45867">
    <property type="entry name" value="PURPLE ACID PHOSPHATASE"/>
    <property type="match status" value="1"/>
</dbReference>
<sequence>MIILLNILIQFLEIKARICNPYGFRQSLGHYYSNLHYQQDVIRITFNSEGPCKSSFALLLENQTFYEYETSLVSTNEMAFCNNYHTFIHTFKIGIKYLQYNYSINYYVHEGKSIYGPFMIYYSGLQKLSRFIILGNLDSQWKLNNSQHTFNFLESSVKNYQQFDAIIFLGSMAFNLEDESCQTGDYFIKNISTFTSHYPFMIAPGNYDAGQSRKFNFIKQQFQMPVISDYRLDLLEYYSYDIGFAHFIQFNPFQLIFLSFSQQQLIDLLEEDLQRNKQPWIIVYTHYPLQCSGISQCLFLINNLQDFINIFNKYKVDLVFSSYANIYQRYLQGNLNSFIQVIEGNSGNDGNFDDFNINSSEIAFQSKEIGFGELIIHNETHLFYQHKLSNNNQSIDQFWITKKNNKKFSNFFLLTIILIVITFISQLCLIYRCIRREQIQKKFNLVSKLNI</sequence>
<proteinExistence type="predicted"/>
<evidence type="ECO:0000259" key="3">
    <source>
        <dbReference type="Pfam" id="PF00149"/>
    </source>
</evidence>
<dbReference type="Pfam" id="PF00149">
    <property type="entry name" value="Metallophos"/>
    <property type="match status" value="1"/>
</dbReference>
<dbReference type="PANTHER" id="PTHR45867:SF10">
    <property type="entry name" value="PURPLE ACID PHOSPHATASE"/>
    <property type="match status" value="1"/>
</dbReference>
<dbReference type="OrthoDB" id="45007at2759"/>
<feature type="chain" id="PRO_5035942607" description="Calcineurin-like phosphoesterase domain-containing protein" evidence="2">
    <location>
        <begin position="17"/>
        <end position="451"/>
    </location>
</feature>
<evidence type="ECO:0000313" key="6">
    <source>
        <dbReference type="Proteomes" id="UP000692954"/>
    </source>
</evidence>
<name>A0A8S1K6M9_9CILI</name>
<feature type="signal peptide" evidence="2">
    <location>
        <begin position="1"/>
        <end position="16"/>
    </location>
</feature>
<dbReference type="InterPro" id="IPR025733">
    <property type="entry name" value="PAPs_C"/>
</dbReference>
<dbReference type="EMBL" id="CAJJDN010000004">
    <property type="protein sequence ID" value="CAD8050033.1"/>
    <property type="molecule type" value="Genomic_DNA"/>
</dbReference>
<evidence type="ECO:0008006" key="7">
    <source>
        <dbReference type="Google" id="ProtNLM"/>
    </source>
</evidence>
<gene>
    <name evidence="5" type="ORF">PSON_ATCC_30995.1.T0040439</name>
</gene>
<protein>
    <recommendedName>
        <fullName evidence="7">Calcineurin-like phosphoesterase domain-containing protein</fullName>
    </recommendedName>
</protein>
<dbReference type="GO" id="GO:0016787">
    <property type="term" value="F:hydrolase activity"/>
    <property type="evidence" value="ECO:0007669"/>
    <property type="project" value="InterPro"/>
</dbReference>
<keyword evidence="2" id="KW-0732">Signal</keyword>
<organism evidence="5 6">
    <name type="scientific">Paramecium sonneborni</name>
    <dbReference type="NCBI Taxonomy" id="65129"/>
    <lineage>
        <taxon>Eukaryota</taxon>
        <taxon>Sar</taxon>
        <taxon>Alveolata</taxon>
        <taxon>Ciliophora</taxon>
        <taxon>Intramacronucleata</taxon>
        <taxon>Oligohymenophorea</taxon>
        <taxon>Peniculida</taxon>
        <taxon>Parameciidae</taxon>
        <taxon>Paramecium</taxon>
    </lineage>
</organism>
<dbReference type="InterPro" id="IPR004843">
    <property type="entry name" value="Calcineurin-like_PHP"/>
</dbReference>
<evidence type="ECO:0000256" key="2">
    <source>
        <dbReference type="SAM" id="SignalP"/>
    </source>
</evidence>
<dbReference type="InterPro" id="IPR041792">
    <property type="entry name" value="MPP_PAP"/>
</dbReference>
<dbReference type="CDD" id="cd00839">
    <property type="entry name" value="MPP_PAPs"/>
    <property type="match status" value="1"/>
</dbReference>
<reference evidence="5" key="1">
    <citation type="submission" date="2021-01" db="EMBL/GenBank/DDBJ databases">
        <authorList>
            <consortium name="Genoscope - CEA"/>
            <person name="William W."/>
        </authorList>
    </citation>
    <scope>NUCLEOTIDE SEQUENCE</scope>
</reference>
<keyword evidence="1" id="KW-0812">Transmembrane</keyword>
<keyword evidence="1" id="KW-1133">Transmembrane helix</keyword>
<evidence type="ECO:0000313" key="5">
    <source>
        <dbReference type="EMBL" id="CAD8050033.1"/>
    </source>
</evidence>